<gene>
    <name evidence="2" type="ORF">G7Z17_g5054</name>
</gene>
<name>A0A9P5L9E2_9HYPO</name>
<reference evidence="2" key="1">
    <citation type="submission" date="2020-03" db="EMBL/GenBank/DDBJ databases">
        <title>Draft Genome Sequence of Cylindrodendrum hubeiense.</title>
        <authorList>
            <person name="Buettner E."/>
            <person name="Kellner H."/>
        </authorList>
    </citation>
    <scope>NUCLEOTIDE SEQUENCE</scope>
    <source>
        <strain evidence="2">IHI 201604</strain>
    </source>
</reference>
<dbReference type="EMBL" id="JAANBB010000079">
    <property type="protein sequence ID" value="KAF7551364.1"/>
    <property type="molecule type" value="Genomic_DNA"/>
</dbReference>
<evidence type="ECO:0000256" key="1">
    <source>
        <dbReference type="SAM" id="MobiDB-lite"/>
    </source>
</evidence>
<comment type="caution">
    <text evidence="2">The sequence shown here is derived from an EMBL/GenBank/DDBJ whole genome shotgun (WGS) entry which is preliminary data.</text>
</comment>
<sequence>MEDRKREQIYKFDNMPPHNMPPHITLGFLVQEIERLGIQNTTGSVPSAPIRSKRWNTEPTTSPTVTGCDSRNPGFHYLNDDELGYQDFDELDELTLTDRLSLLQIDSLPALTSMITGIEAGSTNTLGQTANRRSRHTIDTSALRVLNVNDPMTQHEKAFSGKL</sequence>
<dbReference type="AlphaFoldDB" id="A0A9P5L9E2"/>
<feature type="region of interest" description="Disordered" evidence="1">
    <location>
        <begin position="41"/>
        <end position="65"/>
    </location>
</feature>
<organism evidence="2 3">
    <name type="scientific">Cylindrodendrum hubeiense</name>
    <dbReference type="NCBI Taxonomy" id="595255"/>
    <lineage>
        <taxon>Eukaryota</taxon>
        <taxon>Fungi</taxon>
        <taxon>Dikarya</taxon>
        <taxon>Ascomycota</taxon>
        <taxon>Pezizomycotina</taxon>
        <taxon>Sordariomycetes</taxon>
        <taxon>Hypocreomycetidae</taxon>
        <taxon>Hypocreales</taxon>
        <taxon>Nectriaceae</taxon>
        <taxon>Cylindrodendrum</taxon>
    </lineage>
</organism>
<protein>
    <submittedName>
        <fullName evidence="2">Uncharacterized protein</fullName>
    </submittedName>
</protein>
<proteinExistence type="predicted"/>
<evidence type="ECO:0000313" key="2">
    <source>
        <dbReference type="EMBL" id="KAF7551364.1"/>
    </source>
</evidence>
<evidence type="ECO:0000313" key="3">
    <source>
        <dbReference type="Proteomes" id="UP000722485"/>
    </source>
</evidence>
<keyword evidence="3" id="KW-1185">Reference proteome</keyword>
<accession>A0A9P5L9E2</accession>
<dbReference type="Proteomes" id="UP000722485">
    <property type="component" value="Unassembled WGS sequence"/>
</dbReference>